<keyword evidence="1" id="KW-1185">Reference proteome</keyword>
<accession>A0A0N5AZN4</accession>
<dbReference type="WBParaSite" id="SMUV_0001046001-mRNA-1">
    <property type="protein sequence ID" value="SMUV_0001046001-mRNA-1"/>
    <property type="gene ID" value="SMUV_0001046001"/>
</dbReference>
<name>A0A0N5AZN4_9BILA</name>
<evidence type="ECO:0000313" key="1">
    <source>
        <dbReference type="Proteomes" id="UP000046393"/>
    </source>
</evidence>
<dbReference type="Proteomes" id="UP000046393">
    <property type="component" value="Unplaced"/>
</dbReference>
<organism evidence="1 2">
    <name type="scientific">Syphacia muris</name>
    <dbReference type="NCBI Taxonomy" id="451379"/>
    <lineage>
        <taxon>Eukaryota</taxon>
        <taxon>Metazoa</taxon>
        <taxon>Ecdysozoa</taxon>
        <taxon>Nematoda</taxon>
        <taxon>Chromadorea</taxon>
        <taxon>Rhabditida</taxon>
        <taxon>Spirurina</taxon>
        <taxon>Oxyuridomorpha</taxon>
        <taxon>Oxyuroidea</taxon>
        <taxon>Oxyuridae</taxon>
        <taxon>Syphacia</taxon>
    </lineage>
</organism>
<dbReference type="AlphaFoldDB" id="A0A0N5AZN4"/>
<protein>
    <submittedName>
        <fullName evidence="2">50S ribosomal protein L29</fullName>
    </submittedName>
</protein>
<proteinExistence type="predicted"/>
<sequence length="68" mass="8250">MRGGMILKTELRKLESRLKKIYISMEAKRKGNERRRELRKAMIRRLVKKKNECVRIADELTNELLFME</sequence>
<reference evidence="2" key="1">
    <citation type="submission" date="2017-02" db="UniProtKB">
        <authorList>
            <consortium name="WormBaseParasite"/>
        </authorList>
    </citation>
    <scope>IDENTIFICATION</scope>
</reference>
<evidence type="ECO:0000313" key="2">
    <source>
        <dbReference type="WBParaSite" id="SMUV_0001046001-mRNA-1"/>
    </source>
</evidence>